<dbReference type="InterPro" id="IPR038461">
    <property type="entry name" value="Schlafen_AlbA_2_dom_sf"/>
</dbReference>
<reference evidence="3" key="1">
    <citation type="submission" date="2016-11" db="EMBL/GenBank/DDBJ databases">
        <authorList>
            <person name="Varghese N."/>
            <person name="Submissions S."/>
        </authorList>
    </citation>
    <scope>NUCLEOTIDE SEQUENCE [LARGE SCALE GENOMIC DNA]</scope>
    <source>
        <strain evidence="3">DSM 22212</strain>
    </source>
</reference>
<organism evidence="2 3">
    <name type="scientific">Rhodothermus profundi</name>
    <dbReference type="NCBI Taxonomy" id="633813"/>
    <lineage>
        <taxon>Bacteria</taxon>
        <taxon>Pseudomonadati</taxon>
        <taxon>Rhodothermota</taxon>
        <taxon>Rhodothermia</taxon>
        <taxon>Rhodothermales</taxon>
        <taxon>Rhodothermaceae</taxon>
        <taxon>Rhodothermus</taxon>
    </lineage>
</organism>
<gene>
    <name evidence="2" type="ORF">SAMN04488087_1074</name>
</gene>
<sequence length="218" mass="25041">MTLQELNQLVALGEGLTLEFKRRVPRPERIAKEVIAFANTRGGRLLLGVDDSGTIVGVRDPDEEVFALRQALRRCATPPIPFTMERIPVEHRREVIVVTIEESARKPHFLRNGRYRQAYIRVEDRSIEASPEVLALMRAERHPRNVVFTFGEKELLLMRYLEHYGRITVQQFAQLANLSRRQASRTLVLLTEANVLRLHPDEPHDYFTLAYSPSSSTA</sequence>
<dbReference type="OrthoDB" id="9810282at2"/>
<protein>
    <submittedName>
        <fullName evidence="2">Putative DNA-binding domain-containing protein</fullName>
    </submittedName>
</protein>
<evidence type="ECO:0000313" key="2">
    <source>
        <dbReference type="EMBL" id="SHK43449.1"/>
    </source>
</evidence>
<evidence type="ECO:0000313" key="3">
    <source>
        <dbReference type="Proteomes" id="UP000185812"/>
    </source>
</evidence>
<dbReference type="Pfam" id="PF04326">
    <property type="entry name" value="SLFN_AlbA_2"/>
    <property type="match status" value="1"/>
</dbReference>
<name>A0A1M6SFJ4_9BACT</name>
<dbReference type="Proteomes" id="UP000185812">
    <property type="component" value="Unassembled WGS sequence"/>
</dbReference>
<proteinExistence type="predicted"/>
<dbReference type="Gene3D" id="3.30.950.30">
    <property type="entry name" value="Schlafen, AAA domain"/>
    <property type="match status" value="1"/>
</dbReference>
<dbReference type="AlphaFoldDB" id="A0A1M6SFJ4"/>
<keyword evidence="2" id="KW-0238">DNA-binding</keyword>
<dbReference type="InterPro" id="IPR036390">
    <property type="entry name" value="WH_DNA-bd_sf"/>
</dbReference>
<dbReference type="EMBL" id="FRAU01000003">
    <property type="protein sequence ID" value="SHK43449.1"/>
    <property type="molecule type" value="Genomic_DNA"/>
</dbReference>
<dbReference type="PANTHER" id="PTHR30595">
    <property type="entry name" value="GLPR-RELATED TRANSCRIPTIONAL REPRESSOR"/>
    <property type="match status" value="1"/>
</dbReference>
<keyword evidence="3" id="KW-1185">Reference proteome</keyword>
<feature type="domain" description="Schlafen AlbA-2" evidence="1">
    <location>
        <begin position="14"/>
        <end position="129"/>
    </location>
</feature>
<dbReference type="InterPro" id="IPR007421">
    <property type="entry name" value="Schlafen_AlbA_2_dom"/>
</dbReference>
<dbReference type="STRING" id="633813.SAMN04488087_1074"/>
<accession>A0A1M6SFJ4</accession>
<dbReference type="SUPFAM" id="SSF46785">
    <property type="entry name" value="Winged helix' DNA-binding domain"/>
    <property type="match status" value="1"/>
</dbReference>
<evidence type="ECO:0000259" key="1">
    <source>
        <dbReference type="Pfam" id="PF04326"/>
    </source>
</evidence>
<dbReference type="RefSeq" id="WP_072714948.1">
    <property type="nucleotide sequence ID" value="NZ_FRAU01000003.1"/>
</dbReference>
<dbReference type="PANTHER" id="PTHR30595:SF6">
    <property type="entry name" value="SCHLAFEN ALBA-2 DOMAIN-CONTAINING PROTEIN"/>
    <property type="match status" value="1"/>
</dbReference>
<dbReference type="GO" id="GO:0003677">
    <property type="term" value="F:DNA binding"/>
    <property type="evidence" value="ECO:0007669"/>
    <property type="project" value="UniProtKB-KW"/>
</dbReference>